<organism evidence="1 2">
    <name type="scientific">Cinchona calisaya</name>
    <dbReference type="NCBI Taxonomy" id="153742"/>
    <lineage>
        <taxon>Eukaryota</taxon>
        <taxon>Viridiplantae</taxon>
        <taxon>Streptophyta</taxon>
        <taxon>Embryophyta</taxon>
        <taxon>Tracheophyta</taxon>
        <taxon>Spermatophyta</taxon>
        <taxon>Magnoliopsida</taxon>
        <taxon>eudicotyledons</taxon>
        <taxon>Gunneridae</taxon>
        <taxon>Pentapetalae</taxon>
        <taxon>asterids</taxon>
        <taxon>lamiids</taxon>
        <taxon>Gentianales</taxon>
        <taxon>Rubiaceae</taxon>
        <taxon>Cinchonoideae</taxon>
        <taxon>Cinchoneae</taxon>
        <taxon>Cinchona</taxon>
    </lineage>
</organism>
<dbReference type="EMBL" id="JBJUIK010000010">
    <property type="protein sequence ID" value="KAL3516499.1"/>
    <property type="molecule type" value="Genomic_DNA"/>
</dbReference>
<evidence type="ECO:0000313" key="2">
    <source>
        <dbReference type="Proteomes" id="UP001630127"/>
    </source>
</evidence>
<gene>
    <name evidence="1" type="ORF">ACH5RR_023401</name>
</gene>
<dbReference type="Proteomes" id="UP001630127">
    <property type="component" value="Unassembled WGS sequence"/>
</dbReference>
<dbReference type="AlphaFoldDB" id="A0ABD2ZBP2"/>
<accession>A0ABD2ZBP2</accession>
<name>A0ABD2ZBP2_9GENT</name>
<comment type="caution">
    <text evidence="1">The sequence shown here is derived from an EMBL/GenBank/DDBJ whole genome shotgun (WGS) entry which is preliminary data.</text>
</comment>
<reference evidence="1 2" key="1">
    <citation type="submission" date="2024-11" db="EMBL/GenBank/DDBJ databases">
        <title>A near-complete genome assembly of Cinchona calisaya.</title>
        <authorList>
            <person name="Lian D.C."/>
            <person name="Zhao X.W."/>
            <person name="Wei L."/>
        </authorList>
    </citation>
    <scope>NUCLEOTIDE SEQUENCE [LARGE SCALE GENOMIC DNA]</scope>
    <source>
        <tissue evidence="1">Nenye</tissue>
    </source>
</reference>
<evidence type="ECO:0000313" key="1">
    <source>
        <dbReference type="EMBL" id="KAL3516499.1"/>
    </source>
</evidence>
<protein>
    <submittedName>
        <fullName evidence="1">Uncharacterized protein</fullName>
    </submittedName>
</protein>
<proteinExistence type="predicted"/>
<keyword evidence="2" id="KW-1185">Reference proteome</keyword>
<sequence length="176" mass="19402">MVCEGFGLMQPRTSKKSLSENDMATGVMKIPTAFSWLVGVLSTGTWASAKNFLKTSWRLGEPSLLEDARAASEHSSLLSFKLKGGGFHLSPTPPGPSGNLSFFPIFAPSKTQHQLGSSIFPVEVEGEISQDALFEAVEEAKKAEEDKWWKTLISSKEDRQVKHYLNKLDAHIKVIH</sequence>